<evidence type="ECO:0000256" key="11">
    <source>
        <dbReference type="ARBA" id="ARBA00023170"/>
    </source>
</evidence>
<dbReference type="SUPFAM" id="SSF48726">
    <property type="entry name" value="Immunoglobulin"/>
    <property type="match status" value="3"/>
</dbReference>
<dbReference type="FunFam" id="3.40.50.10140:FF:000002">
    <property type="entry name" value="Interleukin 1 receptor accessory protein"/>
    <property type="match status" value="1"/>
</dbReference>
<keyword evidence="13" id="KW-0395">Inflammatory response</keyword>
<keyword evidence="10" id="KW-1015">Disulfide bond</keyword>
<evidence type="ECO:0000256" key="6">
    <source>
        <dbReference type="ARBA" id="ARBA00022801"/>
    </source>
</evidence>
<evidence type="ECO:0000256" key="12">
    <source>
        <dbReference type="ARBA" id="ARBA00023180"/>
    </source>
</evidence>
<evidence type="ECO:0000256" key="9">
    <source>
        <dbReference type="ARBA" id="ARBA00023136"/>
    </source>
</evidence>
<dbReference type="FunFam" id="2.60.40.10:FF:001302">
    <property type="entry name" value="Interleukin 1 receptor like 2"/>
    <property type="match status" value="1"/>
</dbReference>
<evidence type="ECO:0000256" key="1">
    <source>
        <dbReference type="ARBA" id="ARBA00004479"/>
    </source>
</evidence>
<feature type="domain" description="Ig-like" evidence="22">
    <location>
        <begin position="14"/>
        <end position="111"/>
    </location>
</feature>
<feature type="domain" description="TIR" evidence="21">
    <location>
        <begin position="382"/>
        <end position="538"/>
    </location>
</feature>
<dbReference type="PROSITE" id="PS50104">
    <property type="entry name" value="TIR"/>
    <property type="match status" value="1"/>
</dbReference>
<dbReference type="SMART" id="SM00409">
    <property type="entry name" value="IG"/>
    <property type="match status" value="3"/>
</dbReference>
<dbReference type="Pfam" id="PF01582">
    <property type="entry name" value="TIR"/>
    <property type="match status" value="1"/>
</dbReference>
<comment type="subunit">
    <text evidence="15">Interacts with IL1RAP; the association is enhanced by IL36B indicative for an functional signaling complex and inhibited by IL36RN.</text>
</comment>
<dbReference type="InterPro" id="IPR003599">
    <property type="entry name" value="Ig_sub"/>
</dbReference>
<gene>
    <name evidence="23" type="primary">IL1RL2</name>
</gene>
<keyword evidence="6" id="KW-0378">Hydrolase</keyword>
<dbReference type="InterPro" id="IPR015621">
    <property type="entry name" value="IL-1_rcpt_fam"/>
</dbReference>
<keyword evidence="3 19" id="KW-0812">Transmembrane</keyword>
<dbReference type="GO" id="GO:0016787">
    <property type="term" value="F:hydrolase activity"/>
    <property type="evidence" value="ECO:0007669"/>
    <property type="project" value="UniProtKB-KW"/>
</dbReference>
<dbReference type="AlphaFoldDB" id="A0A2K6GY33"/>
<organism evidence="23 24">
    <name type="scientific">Propithecus coquereli</name>
    <name type="common">Coquerel's sifaka</name>
    <name type="synonym">Propithecus verreauxi coquereli</name>
    <dbReference type="NCBI Taxonomy" id="379532"/>
    <lineage>
        <taxon>Eukaryota</taxon>
        <taxon>Metazoa</taxon>
        <taxon>Chordata</taxon>
        <taxon>Craniata</taxon>
        <taxon>Vertebrata</taxon>
        <taxon>Euteleostomi</taxon>
        <taxon>Mammalia</taxon>
        <taxon>Eutheria</taxon>
        <taxon>Euarchontoglires</taxon>
        <taxon>Primates</taxon>
        <taxon>Strepsirrhini</taxon>
        <taxon>Lemuriformes</taxon>
        <taxon>Indriidae</taxon>
        <taxon>Propithecus</taxon>
    </lineage>
</organism>
<evidence type="ECO:0000256" key="14">
    <source>
        <dbReference type="ARBA" id="ARBA00023319"/>
    </source>
</evidence>
<feature type="chain" id="PRO_5014338741" description="Interleukin-1 receptor-like 2" evidence="20">
    <location>
        <begin position="20"/>
        <end position="576"/>
    </location>
</feature>
<dbReference type="PROSITE" id="PS50835">
    <property type="entry name" value="IG_LIKE"/>
    <property type="match status" value="2"/>
</dbReference>
<evidence type="ECO:0000256" key="17">
    <source>
        <dbReference type="ARBA" id="ARBA00077806"/>
    </source>
</evidence>
<accession>A0A2K6GY33</accession>
<name>A0A2K6GY33_PROCO</name>
<dbReference type="FunFam" id="2.60.40.10:FF:001096">
    <property type="entry name" value="Interleukin 1 receptor like 2"/>
    <property type="match status" value="1"/>
</dbReference>
<dbReference type="GO" id="GO:0050727">
    <property type="term" value="P:regulation of inflammatory response"/>
    <property type="evidence" value="ECO:0007669"/>
    <property type="project" value="Ensembl"/>
</dbReference>
<evidence type="ECO:0000256" key="20">
    <source>
        <dbReference type="SAM" id="SignalP"/>
    </source>
</evidence>
<protein>
    <recommendedName>
        <fullName evidence="16">Interleukin-1 receptor-like 2</fullName>
    </recommendedName>
    <alternativeName>
        <fullName evidence="17">IL-36 receptor</fullName>
    </alternativeName>
    <alternativeName>
        <fullName evidence="18">Interleukin-1 receptor-related protein 2</fullName>
    </alternativeName>
</protein>
<keyword evidence="11" id="KW-0675">Receptor</keyword>
<evidence type="ECO:0000259" key="22">
    <source>
        <dbReference type="PROSITE" id="PS50835"/>
    </source>
</evidence>
<reference evidence="23" key="1">
    <citation type="submission" date="2025-08" db="UniProtKB">
        <authorList>
            <consortium name="Ensembl"/>
        </authorList>
    </citation>
    <scope>IDENTIFICATION</scope>
</reference>
<keyword evidence="4 20" id="KW-0732">Signal</keyword>
<dbReference type="SUPFAM" id="SSF52200">
    <property type="entry name" value="Toll/Interleukin receptor TIR domain"/>
    <property type="match status" value="1"/>
</dbReference>
<dbReference type="GO" id="GO:0016020">
    <property type="term" value="C:membrane"/>
    <property type="evidence" value="ECO:0007669"/>
    <property type="project" value="UniProtKB-SubCell"/>
</dbReference>
<keyword evidence="14" id="KW-0393">Immunoglobulin domain</keyword>
<evidence type="ECO:0000256" key="18">
    <source>
        <dbReference type="ARBA" id="ARBA00078535"/>
    </source>
</evidence>
<feature type="domain" description="Ig-like" evidence="22">
    <location>
        <begin position="127"/>
        <end position="208"/>
    </location>
</feature>
<dbReference type="GeneTree" id="ENSGT01090000259985"/>
<dbReference type="InterPro" id="IPR036179">
    <property type="entry name" value="Ig-like_dom_sf"/>
</dbReference>
<dbReference type="Gene3D" id="3.40.50.10140">
    <property type="entry name" value="Toll/interleukin-1 receptor homology (TIR) domain"/>
    <property type="match status" value="1"/>
</dbReference>
<dbReference type="PRINTS" id="PR01538">
    <property type="entry name" value="INTRLEUKN1R1"/>
</dbReference>
<evidence type="ECO:0000256" key="5">
    <source>
        <dbReference type="ARBA" id="ARBA00022737"/>
    </source>
</evidence>
<evidence type="ECO:0000256" key="7">
    <source>
        <dbReference type="ARBA" id="ARBA00022989"/>
    </source>
</evidence>
<dbReference type="InterPro" id="IPR004074">
    <property type="entry name" value="IL-1_rcpt_I/II-typ"/>
</dbReference>
<dbReference type="InterPro" id="IPR000157">
    <property type="entry name" value="TIR_dom"/>
</dbReference>
<dbReference type="PRINTS" id="PR01537">
    <property type="entry name" value="INTRLKN1R1F"/>
</dbReference>
<dbReference type="PANTHER" id="PTHR11890:SF9">
    <property type="entry name" value="INTERLEUKIN-1 RECEPTOR-LIKE 2"/>
    <property type="match status" value="1"/>
</dbReference>
<comment type="similarity">
    <text evidence="2">Belongs to the interleukin-1 receptor family.</text>
</comment>
<evidence type="ECO:0000256" key="10">
    <source>
        <dbReference type="ARBA" id="ARBA00023157"/>
    </source>
</evidence>
<evidence type="ECO:0000256" key="19">
    <source>
        <dbReference type="SAM" id="Phobius"/>
    </source>
</evidence>
<dbReference type="GO" id="GO:0045582">
    <property type="term" value="P:positive regulation of T cell differentiation"/>
    <property type="evidence" value="ECO:0007669"/>
    <property type="project" value="Ensembl"/>
</dbReference>
<feature type="transmembrane region" description="Helical" evidence="19">
    <location>
        <begin position="337"/>
        <end position="360"/>
    </location>
</feature>
<evidence type="ECO:0000256" key="2">
    <source>
        <dbReference type="ARBA" id="ARBA00009752"/>
    </source>
</evidence>
<dbReference type="InterPro" id="IPR007110">
    <property type="entry name" value="Ig-like_dom"/>
</dbReference>
<evidence type="ECO:0000256" key="15">
    <source>
        <dbReference type="ARBA" id="ARBA00064834"/>
    </source>
</evidence>
<dbReference type="OMA" id="CHLNFPQ"/>
<evidence type="ECO:0000256" key="4">
    <source>
        <dbReference type="ARBA" id="ARBA00022729"/>
    </source>
</evidence>
<keyword evidence="9 19" id="KW-0472">Membrane</keyword>
<dbReference type="GO" id="GO:0032755">
    <property type="term" value="P:positive regulation of interleukin-6 production"/>
    <property type="evidence" value="ECO:0007669"/>
    <property type="project" value="Ensembl"/>
</dbReference>
<dbReference type="GO" id="GO:0006954">
    <property type="term" value="P:inflammatory response"/>
    <property type="evidence" value="ECO:0007669"/>
    <property type="project" value="UniProtKB-KW"/>
</dbReference>
<keyword evidence="8" id="KW-0520">NAD</keyword>
<keyword evidence="12" id="KW-0325">Glycoprotein</keyword>
<evidence type="ECO:0000259" key="21">
    <source>
        <dbReference type="PROSITE" id="PS50104"/>
    </source>
</evidence>
<dbReference type="Pfam" id="PF13895">
    <property type="entry name" value="Ig_2"/>
    <property type="match status" value="1"/>
</dbReference>
<dbReference type="InterPro" id="IPR035897">
    <property type="entry name" value="Toll_tir_struct_dom_sf"/>
</dbReference>
<evidence type="ECO:0000256" key="13">
    <source>
        <dbReference type="ARBA" id="ARBA00023198"/>
    </source>
</evidence>
<evidence type="ECO:0000313" key="23">
    <source>
        <dbReference type="Ensembl" id="ENSPCOP00000031172.1"/>
    </source>
</evidence>
<dbReference type="Ensembl" id="ENSPCOT00000042126.1">
    <property type="protein sequence ID" value="ENSPCOP00000031172.1"/>
    <property type="gene ID" value="ENSPCOG00000028343.1"/>
</dbReference>
<reference evidence="23" key="2">
    <citation type="submission" date="2025-09" db="UniProtKB">
        <authorList>
            <consortium name="Ensembl"/>
        </authorList>
    </citation>
    <scope>IDENTIFICATION</scope>
</reference>
<sequence>MPSLLLCGLSIALPVFVRADVCKDIHKSNEMPSVGQPFAFNCTYPPITSEEVDVAWYNNSSKIPISKNIESRIHQEQTWILFFPLALGDSGVYQCVIKGRDSCHRIHVNLTVHKKYWCNDTYGHGLPNLSDEYKQILQVGNDDSLTCHLNFPKSCILYPIKWYKDCKEIKGERFTPLGIKLSVNNVSAEDGGSYACQARLTHMGKEYTVLNGITVNTTERIGYGGNIPKIIYPKNNSIEVQPGSTLIVDCNITDTKDNTNLRCWRVNNTLVDDYYSESKRIAEGIETHVPFQEHNLYTVNITFLEVKMEDYGLPFMCHAGVSTAYIMLQLPAPDFRAYLIGGLVALTAVAVSVVWLYNIFKIDVVLWYRSAFRSAGTTEDGKLYDAYVLYPKPHQESQSHAVDTLVLKILPEVLERQCGYKLFIFGRDEFPGQAVADVIDVNSRLCRRLIVILVPESLGLGLLNNMSEEQIAVYNALLVQDGIKVILIELEKIEDYTALPESIQYIRQKHGAVRWSGDVTEQSQCAKSTFWKKVRYHMPPRRYPPCSPIQLLRHTPCGHMAPGSGRKKCTLVTGYD</sequence>
<dbReference type="Proteomes" id="UP000233160">
    <property type="component" value="Unassembled WGS sequence"/>
</dbReference>
<dbReference type="STRING" id="379532.ENSPCOP00000031172"/>
<dbReference type="Gene3D" id="2.60.40.10">
    <property type="entry name" value="Immunoglobulins"/>
    <property type="match status" value="3"/>
</dbReference>
<dbReference type="PRINTS" id="PR01536">
    <property type="entry name" value="INTRLKN1R12F"/>
</dbReference>
<dbReference type="SMART" id="SM00255">
    <property type="entry name" value="TIR"/>
    <property type="match status" value="1"/>
</dbReference>
<evidence type="ECO:0000313" key="24">
    <source>
        <dbReference type="Proteomes" id="UP000233160"/>
    </source>
</evidence>
<keyword evidence="5" id="KW-0677">Repeat</keyword>
<dbReference type="PANTHER" id="PTHR11890">
    <property type="entry name" value="INTERLEUKIN-1 RECEPTOR FAMILY MEMBER"/>
    <property type="match status" value="1"/>
</dbReference>
<keyword evidence="7 19" id="KW-1133">Transmembrane helix</keyword>
<comment type="subcellular location">
    <subcellularLocation>
        <location evidence="1">Membrane</location>
        <topology evidence="1">Single-pass type I membrane protein</topology>
    </subcellularLocation>
</comment>
<dbReference type="GO" id="GO:0004909">
    <property type="term" value="F:interleukin-1, type I, activating receptor activity"/>
    <property type="evidence" value="ECO:0007669"/>
    <property type="project" value="InterPro"/>
</dbReference>
<dbReference type="FunFam" id="2.60.40.10:FF:000188">
    <property type="entry name" value="Interleukin-1 receptor accessory protein-like 1"/>
    <property type="match status" value="1"/>
</dbReference>
<dbReference type="InterPro" id="IPR013783">
    <property type="entry name" value="Ig-like_fold"/>
</dbReference>
<proteinExistence type="inferred from homology"/>
<evidence type="ECO:0000256" key="8">
    <source>
        <dbReference type="ARBA" id="ARBA00023027"/>
    </source>
</evidence>
<keyword evidence="24" id="KW-1185">Reference proteome</keyword>
<evidence type="ECO:0000256" key="16">
    <source>
        <dbReference type="ARBA" id="ARBA00069797"/>
    </source>
</evidence>
<evidence type="ECO:0000256" key="3">
    <source>
        <dbReference type="ARBA" id="ARBA00022692"/>
    </source>
</evidence>
<dbReference type="InterPro" id="IPR004076">
    <property type="entry name" value="IL-1_rcpt_I-typ"/>
</dbReference>
<feature type="signal peptide" evidence="20">
    <location>
        <begin position="1"/>
        <end position="19"/>
    </location>
</feature>